<feature type="region of interest" description="Disordered" evidence="1">
    <location>
        <begin position="1"/>
        <end position="28"/>
    </location>
</feature>
<proteinExistence type="predicted"/>
<evidence type="ECO:0000256" key="1">
    <source>
        <dbReference type="SAM" id="MobiDB-lite"/>
    </source>
</evidence>
<dbReference type="AlphaFoldDB" id="E0VWW3"/>
<reference evidence="3" key="3">
    <citation type="submission" date="2020-05" db="UniProtKB">
        <authorList>
            <consortium name="EnsemblMetazoa"/>
        </authorList>
    </citation>
    <scope>IDENTIFICATION</scope>
    <source>
        <strain evidence="3">USDA</strain>
    </source>
</reference>
<protein>
    <submittedName>
        <fullName evidence="2 3">Uncharacterized protein</fullName>
    </submittedName>
</protein>
<feature type="compositionally biased region" description="Polar residues" evidence="1">
    <location>
        <begin position="1"/>
        <end position="19"/>
    </location>
</feature>
<dbReference type="EnsemblMetazoa" id="PHUM491680-RA">
    <property type="protein sequence ID" value="PHUM491680-PA"/>
    <property type="gene ID" value="PHUM491680"/>
</dbReference>
<name>E0VWW3_PEDHC</name>
<gene>
    <name evidence="3" type="primary">8235845</name>
    <name evidence="2" type="ORF">Phum_PHUM491680</name>
</gene>
<evidence type="ECO:0000313" key="2">
    <source>
        <dbReference type="EMBL" id="EEB17869.1"/>
    </source>
</evidence>
<keyword evidence="4" id="KW-1185">Reference proteome</keyword>
<dbReference type="KEGG" id="phu:Phum_PHUM491680"/>
<reference evidence="2" key="1">
    <citation type="submission" date="2007-04" db="EMBL/GenBank/DDBJ databases">
        <title>Annotation of Pediculus humanus corporis strain USDA.</title>
        <authorList>
            <person name="Kirkness E."/>
            <person name="Hannick L."/>
            <person name="Hass B."/>
            <person name="Bruggner R."/>
            <person name="Lawson D."/>
            <person name="Bidwell S."/>
            <person name="Joardar V."/>
            <person name="Caler E."/>
            <person name="Walenz B."/>
            <person name="Inman J."/>
            <person name="Schobel S."/>
            <person name="Galinsky K."/>
            <person name="Amedeo P."/>
            <person name="Strausberg R."/>
        </authorList>
    </citation>
    <scope>NUCLEOTIDE SEQUENCE</scope>
    <source>
        <strain evidence="2">USDA</strain>
    </source>
</reference>
<accession>E0VWW3</accession>
<dbReference type="VEuPathDB" id="VectorBase:PHUM491680"/>
<dbReference type="HOGENOM" id="CLU_3108838_0_0_1"/>
<dbReference type="OrthoDB" id="8190865at2759"/>
<organism>
    <name type="scientific">Pediculus humanus subsp. corporis</name>
    <name type="common">Body louse</name>
    <dbReference type="NCBI Taxonomy" id="121224"/>
    <lineage>
        <taxon>Eukaryota</taxon>
        <taxon>Metazoa</taxon>
        <taxon>Ecdysozoa</taxon>
        <taxon>Arthropoda</taxon>
        <taxon>Hexapoda</taxon>
        <taxon>Insecta</taxon>
        <taxon>Pterygota</taxon>
        <taxon>Neoptera</taxon>
        <taxon>Paraneoptera</taxon>
        <taxon>Psocodea</taxon>
        <taxon>Troctomorpha</taxon>
        <taxon>Phthiraptera</taxon>
        <taxon>Anoplura</taxon>
        <taxon>Pediculidae</taxon>
        <taxon>Pediculus</taxon>
    </lineage>
</organism>
<dbReference type="InParanoid" id="E0VWW3"/>
<reference evidence="2" key="2">
    <citation type="submission" date="2007-04" db="EMBL/GenBank/DDBJ databases">
        <title>The genome of the human body louse.</title>
        <authorList>
            <consortium name="The Human Body Louse Genome Consortium"/>
            <person name="Kirkness E."/>
            <person name="Walenz B."/>
            <person name="Hass B."/>
            <person name="Bruggner R."/>
            <person name="Strausberg R."/>
        </authorList>
    </citation>
    <scope>NUCLEOTIDE SEQUENCE</scope>
    <source>
        <strain evidence="2">USDA</strain>
    </source>
</reference>
<dbReference type="GeneID" id="8235845"/>
<sequence length="51" mass="5652">MLLQQGQNGSPALASSASKDSGVDPLEEIQQRLKPGWSVHLTHDNRLFYCK</sequence>
<dbReference type="CTD" id="8235845"/>
<evidence type="ECO:0000313" key="4">
    <source>
        <dbReference type="Proteomes" id="UP000009046"/>
    </source>
</evidence>
<dbReference type="EMBL" id="DS235824">
    <property type="protein sequence ID" value="EEB17869.1"/>
    <property type="molecule type" value="Genomic_DNA"/>
</dbReference>
<dbReference type="EMBL" id="AAZO01005944">
    <property type="status" value="NOT_ANNOTATED_CDS"/>
    <property type="molecule type" value="Genomic_DNA"/>
</dbReference>
<dbReference type="RefSeq" id="XP_002430607.1">
    <property type="nucleotide sequence ID" value="XM_002430562.1"/>
</dbReference>
<dbReference type="Proteomes" id="UP000009046">
    <property type="component" value="Unassembled WGS sequence"/>
</dbReference>
<evidence type="ECO:0000313" key="3">
    <source>
        <dbReference type="EnsemblMetazoa" id="PHUM491680-PA"/>
    </source>
</evidence>